<reference evidence="3" key="1">
    <citation type="submission" date="2018-01" db="EMBL/GenBank/DDBJ databases">
        <title>Draft Genome Sequence of the Radioresistant Bacterium Deinococcus aerius TR0125, Isolated from the Higher Atmosphere above Japan.</title>
        <authorList>
            <person name="Satoh K."/>
            <person name="Arai H."/>
            <person name="Sanzen T."/>
            <person name="Kawaguchi Y."/>
            <person name="Hayashi H."/>
            <person name="Yokobori S."/>
            <person name="Yamagishi A."/>
            <person name="Oono Y."/>
            <person name="Narumi I."/>
        </authorList>
    </citation>
    <scope>NUCLEOTIDE SEQUENCE [LARGE SCALE GENOMIC DNA]</scope>
    <source>
        <strain evidence="3">TR0125</strain>
    </source>
</reference>
<dbReference type="RefSeq" id="WP_103127451.1">
    <property type="nucleotide sequence ID" value="NZ_BFAG01000001.1"/>
</dbReference>
<comment type="caution">
    <text evidence="2">The sequence shown here is derived from an EMBL/GenBank/DDBJ whole genome shotgun (WGS) entry which is preliminary data.</text>
</comment>
<dbReference type="Proteomes" id="UP000236569">
    <property type="component" value="Unassembled WGS sequence"/>
</dbReference>
<dbReference type="NCBIfam" id="TIGR00229">
    <property type="entry name" value="sensory_box"/>
    <property type="match status" value="1"/>
</dbReference>
<name>A0A2I9DU56_9DEIO</name>
<evidence type="ECO:0000313" key="2">
    <source>
        <dbReference type="EMBL" id="GBF03835.1"/>
    </source>
</evidence>
<dbReference type="SUPFAM" id="SSF55785">
    <property type="entry name" value="PYP-like sensor domain (PAS domain)"/>
    <property type="match status" value="1"/>
</dbReference>
<evidence type="ECO:0000313" key="3">
    <source>
        <dbReference type="Proteomes" id="UP000236569"/>
    </source>
</evidence>
<dbReference type="SMART" id="SM00091">
    <property type="entry name" value="PAS"/>
    <property type="match status" value="1"/>
</dbReference>
<organism evidence="2 3">
    <name type="scientific">Deinococcus aerius</name>
    <dbReference type="NCBI Taxonomy" id="200253"/>
    <lineage>
        <taxon>Bacteria</taxon>
        <taxon>Thermotogati</taxon>
        <taxon>Deinococcota</taxon>
        <taxon>Deinococci</taxon>
        <taxon>Deinococcales</taxon>
        <taxon>Deinococcaceae</taxon>
        <taxon>Deinococcus</taxon>
    </lineage>
</organism>
<dbReference type="OrthoDB" id="5401121at2"/>
<keyword evidence="3" id="KW-1185">Reference proteome</keyword>
<gene>
    <name evidence="2" type="ORF">DAERI_010007</name>
</gene>
<accession>A0A2I9DU56</accession>
<dbReference type="Pfam" id="PF13426">
    <property type="entry name" value="PAS_9"/>
    <property type="match status" value="1"/>
</dbReference>
<dbReference type="InterPro" id="IPR035965">
    <property type="entry name" value="PAS-like_dom_sf"/>
</dbReference>
<dbReference type="InterPro" id="IPR000014">
    <property type="entry name" value="PAS"/>
</dbReference>
<dbReference type="GO" id="GO:0016301">
    <property type="term" value="F:kinase activity"/>
    <property type="evidence" value="ECO:0007669"/>
    <property type="project" value="UniProtKB-KW"/>
</dbReference>
<dbReference type="CDD" id="cd00130">
    <property type="entry name" value="PAS"/>
    <property type="match status" value="1"/>
</dbReference>
<sequence length="168" mass="18623">MGRRIFRHRLAPATALLLHQREQCLLEGRCDEELFPKFSSSAPAPYLLLNSQGRIQEVNAAACGLLGRTREVLLGKRLSGFFTPESQSSFDLLLRQVSDGGLTQRGEGRVLSVDDAPFDVLLDVDASIVDGEFQHFRLIITDITAHGQVQQNLLDSLERLMAVALGRH</sequence>
<dbReference type="PROSITE" id="PS50112">
    <property type="entry name" value="PAS"/>
    <property type="match status" value="1"/>
</dbReference>
<proteinExistence type="predicted"/>
<protein>
    <submittedName>
        <fullName evidence="2">Putative histidine kinase-like ATPase60</fullName>
    </submittedName>
</protein>
<dbReference type="Gene3D" id="3.30.450.20">
    <property type="entry name" value="PAS domain"/>
    <property type="match status" value="1"/>
</dbReference>
<evidence type="ECO:0000259" key="1">
    <source>
        <dbReference type="PROSITE" id="PS50112"/>
    </source>
</evidence>
<keyword evidence="2" id="KW-0418">Kinase</keyword>
<feature type="domain" description="PAS" evidence="1">
    <location>
        <begin position="31"/>
        <end position="101"/>
    </location>
</feature>
<dbReference type="AlphaFoldDB" id="A0A2I9DU56"/>
<dbReference type="EMBL" id="BFAG01000001">
    <property type="protein sequence ID" value="GBF03835.1"/>
    <property type="molecule type" value="Genomic_DNA"/>
</dbReference>
<keyword evidence="2" id="KW-0808">Transferase</keyword>